<evidence type="ECO:0000256" key="6">
    <source>
        <dbReference type="ARBA" id="ARBA00023180"/>
    </source>
</evidence>
<evidence type="ECO:0000256" key="8">
    <source>
        <dbReference type="SAM" id="SignalP"/>
    </source>
</evidence>
<evidence type="ECO:0000256" key="3">
    <source>
        <dbReference type="ARBA" id="ARBA00008960"/>
    </source>
</evidence>
<dbReference type="AlphaFoldDB" id="A0A8B8THN6"/>
<feature type="signal peptide" evidence="8">
    <location>
        <begin position="1"/>
        <end position="20"/>
    </location>
</feature>
<evidence type="ECO:0000313" key="10">
    <source>
        <dbReference type="RefSeq" id="XP_032341283.1"/>
    </source>
</evidence>
<evidence type="ECO:0000256" key="1">
    <source>
        <dbReference type="ARBA" id="ARBA00003276"/>
    </source>
</evidence>
<dbReference type="GeneID" id="116665503"/>
<feature type="region of interest" description="Disordered" evidence="7">
    <location>
        <begin position="140"/>
        <end position="161"/>
    </location>
</feature>
<evidence type="ECO:0000256" key="2">
    <source>
        <dbReference type="ARBA" id="ARBA00004613"/>
    </source>
</evidence>
<evidence type="ECO:0000256" key="7">
    <source>
        <dbReference type="SAM" id="MobiDB-lite"/>
    </source>
</evidence>
<accession>A0A8B8THN6</accession>
<dbReference type="GO" id="GO:0005576">
    <property type="term" value="C:extracellular region"/>
    <property type="evidence" value="ECO:0007669"/>
    <property type="project" value="UniProtKB-SubCell"/>
</dbReference>
<dbReference type="InterPro" id="IPR031420">
    <property type="entry name" value="UPF0669"/>
</dbReference>
<comment type="function">
    <text evidence="1">May be involved in induction of apoptosis in CD4(+) T-cells, but not CD8(+) T-cells or hepatocytes.</text>
</comment>
<organism evidence="9 10">
    <name type="scientific">Camelus ferus</name>
    <name type="common">Wild bactrian camel</name>
    <name type="synonym">Camelus bactrianus ferus</name>
    <dbReference type="NCBI Taxonomy" id="419612"/>
    <lineage>
        <taxon>Eukaryota</taxon>
        <taxon>Metazoa</taxon>
        <taxon>Chordata</taxon>
        <taxon>Craniata</taxon>
        <taxon>Vertebrata</taxon>
        <taxon>Euteleostomi</taxon>
        <taxon>Mammalia</taxon>
        <taxon>Eutheria</taxon>
        <taxon>Laurasiatheria</taxon>
        <taxon>Artiodactyla</taxon>
        <taxon>Tylopoda</taxon>
        <taxon>Camelidae</taxon>
        <taxon>Camelus</taxon>
    </lineage>
</organism>
<keyword evidence="4" id="KW-0964">Secreted</keyword>
<reference evidence="10" key="1">
    <citation type="submission" date="2025-08" db="UniProtKB">
        <authorList>
            <consortium name="RefSeq"/>
        </authorList>
    </citation>
    <scope>IDENTIFICATION</scope>
    <source>
        <tissue evidence="10">Ear skin</tissue>
    </source>
</reference>
<dbReference type="CTD" id="105613054"/>
<dbReference type="Proteomes" id="UP000694856">
    <property type="component" value="Chromosome 8"/>
</dbReference>
<dbReference type="PANTHER" id="PTHR31703">
    <property type="entry name" value="UPF0669 PROTEIN C6ORF120"/>
    <property type="match status" value="1"/>
</dbReference>
<dbReference type="KEGG" id="cfr:116665503"/>
<keyword evidence="6" id="KW-0325">Glycoprotein</keyword>
<dbReference type="RefSeq" id="XP_032341283.1">
    <property type="nucleotide sequence ID" value="XM_032485392.1"/>
</dbReference>
<feature type="chain" id="PRO_5034279635" evidence="8">
    <location>
        <begin position="21"/>
        <end position="185"/>
    </location>
</feature>
<dbReference type="Pfam" id="PF17065">
    <property type="entry name" value="UPF0669"/>
    <property type="match status" value="1"/>
</dbReference>
<sequence>MAAPWTGALLVLLATQAASCADGLAEEEEVPAEWVLLHVVQGQIGAGNYSYLRLNHEGKIVLQMRSLRGDADLYVSDSTLHPSFDDYALQAVTCGPDVVLVPAHFRRPVGIGVYGHPSHRESEFEMKVYLDTAVEPPLPGAAAPSDGADAGHARADAPQDASQEEESVLWTILISILKLVLEILF</sequence>
<comment type="similarity">
    <text evidence="3">Belongs to the UPF0669 family.</text>
</comment>
<evidence type="ECO:0000256" key="4">
    <source>
        <dbReference type="ARBA" id="ARBA00022525"/>
    </source>
</evidence>
<keyword evidence="5 8" id="KW-0732">Signal</keyword>
<proteinExistence type="inferred from homology"/>
<evidence type="ECO:0000313" key="9">
    <source>
        <dbReference type="Proteomes" id="UP000694856"/>
    </source>
</evidence>
<protein>
    <submittedName>
        <fullName evidence="10">UPF0669 protein C6orf120 homolog</fullName>
    </submittedName>
</protein>
<evidence type="ECO:0000256" key="5">
    <source>
        <dbReference type="ARBA" id="ARBA00022729"/>
    </source>
</evidence>
<dbReference type="PANTHER" id="PTHR31703:SF2">
    <property type="entry name" value="UPF0669 PROTEIN C6ORF120"/>
    <property type="match status" value="1"/>
</dbReference>
<comment type="subcellular location">
    <subcellularLocation>
        <location evidence="2">Secreted</location>
    </subcellularLocation>
</comment>
<gene>
    <name evidence="10" type="primary">C8H6orf120</name>
</gene>
<keyword evidence="9" id="KW-1185">Reference proteome</keyword>
<name>A0A8B8THN6_CAMFR</name>